<reference evidence="2 3" key="1">
    <citation type="submission" date="2018-05" db="EMBL/GenBank/DDBJ databases">
        <authorList>
            <person name="Goeker M."/>
            <person name="Huntemann M."/>
            <person name="Clum A."/>
            <person name="Pillay M."/>
            <person name="Palaniappan K."/>
            <person name="Varghese N."/>
            <person name="Mikhailova N."/>
            <person name="Stamatis D."/>
            <person name="Reddy T."/>
            <person name="Daum C."/>
            <person name="Shapiro N."/>
            <person name="Ivanova N."/>
            <person name="Kyrpides N."/>
            <person name="Woyke T."/>
        </authorList>
    </citation>
    <scope>NUCLEOTIDE SEQUENCE [LARGE SCALE GENOMIC DNA]</scope>
    <source>
        <strain evidence="2 3">DSM 26524</strain>
    </source>
</reference>
<dbReference type="InterPro" id="IPR052024">
    <property type="entry name" value="Methanogen_methyltrans"/>
</dbReference>
<organism evidence="2 3">
    <name type="scientific">Murimonas intestini</name>
    <dbReference type="NCBI Taxonomy" id="1337051"/>
    <lineage>
        <taxon>Bacteria</taxon>
        <taxon>Bacillati</taxon>
        <taxon>Bacillota</taxon>
        <taxon>Clostridia</taxon>
        <taxon>Lachnospirales</taxon>
        <taxon>Lachnospiraceae</taxon>
        <taxon>Murimonas</taxon>
    </lineage>
</organism>
<dbReference type="RefSeq" id="WP_109748684.1">
    <property type="nucleotide sequence ID" value="NZ_JANKBI010000025.1"/>
</dbReference>
<protein>
    <submittedName>
        <fullName evidence="2">Uroporphyrinogen-III decarboxylase</fullName>
    </submittedName>
</protein>
<dbReference type="GO" id="GO:0006779">
    <property type="term" value="P:porphyrin-containing compound biosynthetic process"/>
    <property type="evidence" value="ECO:0007669"/>
    <property type="project" value="InterPro"/>
</dbReference>
<evidence type="ECO:0000259" key="1">
    <source>
        <dbReference type="Pfam" id="PF01208"/>
    </source>
</evidence>
<comment type="caution">
    <text evidence="2">The sequence shown here is derived from an EMBL/GenBank/DDBJ whole genome shotgun (WGS) entry which is preliminary data.</text>
</comment>
<gene>
    <name evidence="2" type="ORF">C7383_12116</name>
</gene>
<dbReference type="InterPro" id="IPR000257">
    <property type="entry name" value="Uroporphyrinogen_deCOase"/>
</dbReference>
<evidence type="ECO:0000313" key="3">
    <source>
        <dbReference type="Proteomes" id="UP000245412"/>
    </source>
</evidence>
<dbReference type="SUPFAM" id="SSF51726">
    <property type="entry name" value="UROD/MetE-like"/>
    <property type="match status" value="1"/>
</dbReference>
<dbReference type="Gene3D" id="3.20.20.210">
    <property type="match status" value="1"/>
</dbReference>
<dbReference type="PANTHER" id="PTHR47099:SF1">
    <property type="entry name" value="METHYLCOBAMIDE:COM METHYLTRANSFERASE MTBA"/>
    <property type="match status" value="1"/>
</dbReference>
<accession>A0AB73SXW4</accession>
<evidence type="ECO:0000313" key="2">
    <source>
        <dbReference type="EMBL" id="PWJ72151.1"/>
    </source>
</evidence>
<proteinExistence type="predicted"/>
<dbReference type="PANTHER" id="PTHR47099">
    <property type="entry name" value="METHYLCOBAMIDE:COM METHYLTRANSFERASE MTBA"/>
    <property type="match status" value="1"/>
</dbReference>
<sequence length="346" mass="39081">MKYDITFHPSWWHENAGVDFTQDFFDEPEYRMECDIKMRKALYDHFGEYGIGEKNPVKRPLLGTDLLAAGYLLSELMGCGIVYEADNSPQVICRNLDEDEIEEVTAPDLKCSDVWKRTQKQIDYMLDKYGRVETYVNLQGIQNIAMDLMGQEVMVAYYTAEEEVNGLLSEITKMSIDVGRKFKALSNDISGGVTAIVRQTRPEVYLTSNCSVEMVSNDLYEKFLLPYDQQMADAFGSFGVHHCGKSMEHVVEGYSKIKGLDFAEVGAFSDMKAVRRALPGVFLNARYSPVRLMNATGEEVMEEVRALVEDGAENGGLISVSCVGLDKNISDDKIKYFLEACRRIEL</sequence>
<dbReference type="GO" id="GO:0004853">
    <property type="term" value="F:uroporphyrinogen decarboxylase activity"/>
    <property type="evidence" value="ECO:0007669"/>
    <property type="project" value="InterPro"/>
</dbReference>
<keyword evidence="3" id="KW-1185">Reference proteome</keyword>
<dbReference type="Pfam" id="PF01208">
    <property type="entry name" value="URO-D"/>
    <property type="match status" value="1"/>
</dbReference>
<dbReference type="Proteomes" id="UP000245412">
    <property type="component" value="Unassembled WGS sequence"/>
</dbReference>
<dbReference type="EMBL" id="QGGY01000021">
    <property type="protein sequence ID" value="PWJ72151.1"/>
    <property type="molecule type" value="Genomic_DNA"/>
</dbReference>
<name>A0AB73SXW4_9FIRM</name>
<dbReference type="InterPro" id="IPR038071">
    <property type="entry name" value="UROD/MetE-like_sf"/>
</dbReference>
<feature type="domain" description="Uroporphyrinogen decarboxylase (URO-D)" evidence="1">
    <location>
        <begin position="73"/>
        <end position="343"/>
    </location>
</feature>
<dbReference type="AlphaFoldDB" id="A0AB73SXW4"/>